<name>A0A4R4DSX0_9PROT</name>
<reference evidence="1 2" key="1">
    <citation type="submission" date="2019-03" db="EMBL/GenBank/DDBJ databases">
        <title>Paracraurococcus aquatilis NE82 genome sequence.</title>
        <authorList>
            <person name="Zhao Y."/>
            <person name="Du Z."/>
        </authorList>
    </citation>
    <scope>NUCLEOTIDE SEQUENCE [LARGE SCALE GENOMIC DNA]</scope>
    <source>
        <strain evidence="1 2">NE82</strain>
    </source>
</reference>
<dbReference type="Proteomes" id="UP000295023">
    <property type="component" value="Unassembled WGS sequence"/>
</dbReference>
<evidence type="ECO:0000313" key="1">
    <source>
        <dbReference type="EMBL" id="TCZ64485.1"/>
    </source>
</evidence>
<dbReference type="PROSITE" id="PS51257">
    <property type="entry name" value="PROKAR_LIPOPROTEIN"/>
    <property type="match status" value="1"/>
</dbReference>
<protein>
    <submittedName>
        <fullName evidence="1">Uncharacterized protein</fullName>
    </submittedName>
</protein>
<dbReference type="AlphaFoldDB" id="A0A4R4DSX0"/>
<accession>A0A4R4DSX0</accession>
<evidence type="ECO:0000313" key="2">
    <source>
        <dbReference type="Proteomes" id="UP000295023"/>
    </source>
</evidence>
<proteinExistence type="predicted"/>
<comment type="caution">
    <text evidence="1">The sequence shown here is derived from an EMBL/GenBank/DDBJ whole genome shotgun (WGS) entry which is preliminary data.</text>
</comment>
<dbReference type="OrthoDB" id="7284935at2"/>
<dbReference type="RefSeq" id="WP_132286430.1">
    <property type="nucleotide sequence ID" value="NZ_SKBM01000005.1"/>
</dbReference>
<keyword evidence="2" id="KW-1185">Reference proteome</keyword>
<organism evidence="1 2">
    <name type="scientific">Roseicella aquatilis</name>
    <dbReference type="NCBI Taxonomy" id="2527868"/>
    <lineage>
        <taxon>Bacteria</taxon>
        <taxon>Pseudomonadati</taxon>
        <taxon>Pseudomonadota</taxon>
        <taxon>Alphaproteobacteria</taxon>
        <taxon>Acetobacterales</taxon>
        <taxon>Roseomonadaceae</taxon>
        <taxon>Roseicella</taxon>
    </lineage>
</organism>
<dbReference type="EMBL" id="SKBM01000005">
    <property type="protein sequence ID" value="TCZ64485.1"/>
    <property type="molecule type" value="Genomic_DNA"/>
</dbReference>
<gene>
    <name evidence="1" type="ORF">EXY23_07525</name>
</gene>
<sequence length="117" mass="13124">MRRWLLLLPLLLGACATEPPLDVRLQPLVGKSEAELVQALGVPNATYDASGDRFLQYFDQTTTIYPGDPYWGGFGGWRRWGGPIYSPPLVITRNCAITFLLRQGRVMSFTYRGNGCR</sequence>